<feature type="non-terminal residue" evidence="11">
    <location>
        <position position="335"/>
    </location>
</feature>
<feature type="coiled-coil region" evidence="10">
    <location>
        <begin position="266"/>
        <end position="335"/>
    </location>
</feature>
<dbReference type="OrthoDB" id="429119at2759"/>
<dbReference type="Proteomes" id="UP000727407">
    <property type="component" value="Unassembled WGS sequence"/>
</dbReference>
<comment type="caution">
    <text evidence="11">The sequence shown here is derived from an EMBL/GenBank/DDBJ whole genome shotgun (WGS) entry which is preliminary data.</text>
</comment>
<evidence type="ECO:0000256" key="7">
    <source>
        <dbReference type="ARBA" id="ARBA00023212"/>
    </source>
</evidence>
<dbReference type="InterPro" id="IPR008805">
    <property type="entry name" value="RIB43A"/>
</dbReference>
<dbReference type="AlphaFoldDB" id="A0A8J4WWT6"/>
<keyword evidence="12" id="KW-1185">Reference proteome</keyword>
<evidence type="ECO:0000256" key="6">
    <source>
        <dbReference type="ARBA" id="ARBA00023069"/>
    </source>
</evidence>
<evidence type="ECO:0000256" key="5">
    <source>
        <dbReference type="ARBA" id="ARBA00023054"/>
    </source>
</evidence>
<dbReference type="EMBL" id="QNUK01000384">
    <property type="protein sequence ID" value="KAF5894227.1"/>
    <property type="molecule type" value="Genomic_DNA"/>
</dbReference>
<keyword evidence="3" id="KW-0963">Cytoplasm</keyword>
<reference evidence="11" key="1">
    <citation type="submission" date="2020-07" db="EMBL/GenBank/DDBJ databases">
        <title>Clarias magur genome sequencing, assembly and annotation.</title>
        <authorList>
            <person name="Kushwaha B."/>
            <person name="Kumar R."/>
            <person name="Das P."/>
            <person name="Joshi C.G."/>
            <person name="Kumar D."/>
            <person name="Nagpure N.S."/>
            <person name="Pandey M."/>
            <person name="Agarwal S."/>
            <person name="Srivastava S."/>
            <person name="Singh M."/>
            <person name="Sahoo L."/>
            <person name="Jayasankar P."/>
            <person name="Meher P.K."/>
            <person name="Koringa P.G."/>
            <person name="Iquebal M.A."/>
            <person name="Das S.P."/>
            <person name="Bit A."/>
            <person name="Patnaik S."/>
            <person name="Patel N."/>
            <person name="Shah T.M."/>
            <person name="Hinsu A."/>
            <person name="Jena J.K."/>
        </authorList>
    </citation>
    <scope>NUCLEOTIDE SEQUENCE</scope>
    <source>
        <strain evidence="11">CIFAMagur01</strain>
        <tissue evidence="11">Testis</tissue>
    </source>
</reference>
<keyword evidence="7" id="KW-0206">Cytoskeleton</keyword>
<keyword evidence="6" id="KW-0969">Cilium</keyword>
<evidence type="ECO:0000256" key="10">
    <source>
        <dbReference type="SAM" id="Coils"/>
    </source>
</evidence>
<gene>
    <name evidence="11" type="primary">ribc2</name>
    <name evidence="11" type="ORF">DAT39_016064</name>
</gene>
<evidence type="ECO:0000313" key="11">
    <source>
        <dbReference type="EMBL" id="KAF5894227.1"/>
    </source>
</evidence>
<protein>
    <submittedName>
        <fullName evidence="11">RIB43A-like with coiled-coils protein 2</fullName>
    </submittedName>
</protein>
<accession>A0A8J4WWT6</accession>
<evidence type="ECO:0000256" key="2">
    <source>
        <dbReference type="ARBA" id="ARBA00006875"/>
    </source>
</evidence>
<comment type="subcellular location">
    <subcellularLocation>
        <location evidence="1">Cytoplasm</location>
        <location evidence="1">Cytoskeleton</location>
        <location evidence="1">Flagellum axoneme</location>
    </subcellularLocation>
</comment>
<dbReference type="PANTHER" id="PTHR14517:SF10">
    <property type="entry name" value="RIB43A-LIKE WITH COILED-COILS PROTEIN 2"/>
    <property type="match status" value="1"/>
</dbReference>
<evidence type="ECO:0000256" key="4">
    <source>
        <dbReference type="ARBA" id="ARBA00022846"/>
    </source>
</evidence>
<organism evidence="11 12">
    <name type="scientific">Clarias magur</name>
    <name type="common">Asian catfish</name>
    <name type="synonym">Macropteronotus magur</name>
    <dbReference type="NCBI Taxonomy" id="1594786"/>
    <lineage>
        <taxon>Eukaryota</taxon>
        <taxon>Metazoa</taxon>
        <taxon>Chordata</taxon>
        <taxon>Craniata</taxon>
        <taxon>Vertebrata</taxon>
        <taxon>Euteleostomi</taxon>
        <taxon>Actinopterygii</taxon>
        <taxon>Neopterygii</taxon>
        <taxon>Teleostei</taxon>
        <taxon>Ostariophysi</taxon>
        <taxon>Siluriformes</taxon>
        <taxon>Clariidae</taxon>
        <taxon>Clarias</taxon>
    </lineage>
</organism>
<proteinExistence type="inferred from homology"/>
<sequence length="335" mass="39730">MNRVELLSDRLSAAQLDKRRNRELQRQERIFNTKVRTIGIDKEALQHQVQEKRCQQEAEAKAQKEYADELIRTDRAARLLQNRQKTDERLLAENIVNFRRQFQQPSSRREFDLNDPEMLKKQEGVSILPGLVGEDLDSGSRTRRQREQLRDWTLQQQQELDQAKELQRLQDQQYEQSRLTLDSRALELQKMEEENKKATNIAIKDFNRALADKLREQRQRSRHHEEDNNQADILTHLHGELKCKKKPQSARVCRDCYKGMTSEQIREVANCQRQQAEEKKRAQVEQNEERLQEGRLHMASARAALLQERRQARINKEIRRAMDETNLQLAQAQHA</sequence>
<feature type="coiled-coil region" evidence="10">
    <location>
        <begin position="181"/>
        <end position="227"/>
    </location>
</feature>
<dbReference type="Pfam" id="PF05914">
    <property type="entry name" value="RIB43A"/>
    <property type="match status" value="1"/>
</dbReference>
<evidence type="ECO:0000313" key="12">
    <source>
        <dbReference type="Proteomes" id="UP000727407"/>
    </source>
</evidence>
<comment type="similarity">
    <text evidence="2">Belongs to the RIB43A family.</text>
</comment>
<evidence type="ECO:0000256" key="8">
    <source>
        <dbReference type="ARBA" id="ARBA00023273"/>
    </source>
</evidence>
<name>A0A8J4WWT6_CLAMG</name>
<comment type="subunit">
    <text evidence="9">Microtubule inner protein component of sperm flagellar doublet microtubules.</text>
</comment>
<evidence type="ECO:0000256" key="1">
    <source>
        <dbReference type="ARBA" id="ARBA00004611"/>
    </source>
</evidence>
<dbReference type="PANTHER" id="PTHR14517">
    <property type="entry name" value="RIB43A-RELATED"/>
    <property type="match status" value="1"/>
</dbReference>
<keyword evidence="8" id="KW-0966">Cell projection</keyword>
<evidence type="ECO:0000256" key="9">
    <source>
        <dbReference type="ARBA" id="ARBA00046435"/>
    </source>
</evidence>
<keyword evidence="4" id="KW-0282">Flagellum</keyword>
<keyword evidence="5 10" id="KW-0175">Coiled coil</keyword>
<evidence type="ECO:0000256" key="3">
    <source>
        <dbReference type="ARBA" id="ARBA00022490"/>
    </source>
</evidence>